<dbReference type="RefSeq" id="WP_006168028.1">
    <property type="nucleotide sequence ID" value="NZ_AOIN01000067.1"/>
</dbReference>
<dbReference type="AlphaFoldDB" id="M0AJH8"/>
<dbReference type="PATRIC" id="fig|1227492.4.peg.2578"/>
<accession>M0AJH8</accession>
<evidence type="ECO:0000259" key="2">
    <source>
        <dbReference type="Pfam" id="PF07790"/>
    </source>
</evidence>
<name>M0AJH8_9EURY</name>
<organism evidence="3 4">
    <name type="scientific">Natrialba chahannaoensis JCM 10990</name>
    <dbReference type="NCBI Taxonomy" id="1227492"/>
    <lineage>
        <taxon>Archaea</taxon>
        <taxon>Methanobacteriati</taxon>
        <taxon>Methanobacteriota</taxon>
        <taxon>Stenosarchaea group</taxon>
        <taxon>Halobacteria</taxon>
        <taxon>Halobacteriales</taxon>
        <taxon>Natrialbaceae</taxon>
        <taxon>Natrialba</taxon>
    </lineage>
</organism>
<dbReference type="InterPro" id="IPR012859">
    <property type="entry name" value="Pilin_N_archaeal"/>
</dbReference>
<keyword evidence="1" id="KW-1133">Transmembrane helix</keyword>
<evidence type="ECO:0000313" key="3">
    <source>
        <dbReference type="EMBL" id="ELY97548.1"/>
    </source>
</evidence>
<dbReference type="OrthoDB" id="169565at2157"/>
<feature type="transmembrane region" description="Helical" evidence="1">
    <location>
        <begin position="20"/>
        <end position="44"/>
    </location>
</feature>
<dbReference type="STRING" id="1227492.C482_13034"/>
<dbReference type="Proteomes" id="UP000011693">
    <property type="component" value="Unassembled WGS sequence"/>
</dbReference>
<protein>
    <recommendedName>
        <fullName evidence="2">Archaeal Type IV pilin N-terminal domain-containing protein</fullName>
    </recommendedName>
</protein>
<dbReference type="Pfam" id="PF07790">
    <property type="entry name" value="Pilin_N"/>
    <property type="match status" value="1"/>
</dbReference>
<dbReference type="NCBIfam" id="TIGR02537">
    <property type="entry name" value="arch_flag_Nterm"/>
    <property type="match status" value="1"/>
</dbReference>
<keyword evidence="1" id="KW-0472">Membrane</keyword>
<dbReference type="EMBL" id="AOIN01000067">
    <property type="protein sequence ID" value="ELY97548.1"/>
    <property type="molecule type" value="Genomic_DNA"/>
</dbReference>
<proteinExistence type="predicted"/>
<evidence type="ECO:0000256" key="1">
    <source>
        <dbReference type="SAM" id="Phobius"/>
    </source>
</evidence>
<gene>
    <name evidence="3" type="ORF">C482_13034</name>
</gene>
<reference evidence="3 4" key="1">
    <citation type="journal article" date="2014" name="PLoS Genet.">
        <title>Phylogenetically driven sequencing of extremely halophilic archaea reveals strategies for static and dynamic osmo-response.</title>
        <authorList>
            <person name="Becker E.A."/>
            <person name="Seitzer P.M."/>
            <person name="Tritt A."/>
            <person name="Larsen D."/>
            <person name="Krusor M."/>
            <person name="Yao A.I."/>
            <person name="Wu D."/>
            <person name="Madern D."/>
            <person name="Eisen J.A."/>
            <person name="Darling A.E."/>
            <person name="Facciotti M.T."/>
        </authorList>
    </citation>
    <scope>NUCLEOTIDE SEQUENCE [LARGE SCALE GENOMIC DNA]</scope>
    <source>
        <strain evidence="3 4">JCM 10990</strain>
    </source>
</reference>
<feature type="domain" description="Archaeal Type IV pilin N-terminal" evidence="2">
    <location>
        <begin position="17"/>
        <end position="69"/>
    </location>
</feature>
<keyword evidence="1" id="KW-0812">Transmembrane</keyword>
<keyword evidence="4" id="KW-1185">Reference proteome</keyword>
<sequence>MDGKTIRNKLVGSDNERAVSPVIGVILMVAITVILAAVIAAFVLDMGDMGENAQAAIDIEGDGTNEVTLSATNLQNADGIILLHSETGEYVVEDGSTDNEFYTDGDSEPGAVDSDGAHLDTVGQTMTLGDEADIGTGSEELPEGDYAVIAYIGNDPGNIEEQNEVQNFEIEN</sequence>
<dbReference type="InterPro" id="IPR013373">
    <property type="entry name" value="Flagellin/pilin_N_arc"/>
</dbReference>
<evidence type="ECO:0000313" key="4">
    <source>
        <dbReference type="Proteomes" id="UP000011693"/>
    </source>
</evidence>
<comment type="caution">
    <text evidence="3">The sequence shown here is derived from an EMBL/GenBank/DDBJ whole genome shotgun (WGS) entry which is preliminary data.</text>
</comment>